<reference evidence="1 2" key="1">
    <citation type="submission" date="2018-04" db="EMBL/GenBank/DDBJ databases">
        <title>Pseudomonas sp. nov., isolated from mangrove soil.</title>
        <authorList>
            <person name="Chen C."/>
        </authorList>
    </citation>
    <scope>NUCLEOTIDE SEQUENCE [LARGE SCALE GENOMIC DNA]</scope>
    <source>
        <strain evidence="1 2">TC-11</strain>
    </source>
</reference>
<organism evidence="1 2">
    <name type="scientific">Pseudomonas mangrovi</name>
    <dbReference type="NCBI Taxonomy" id="2161748"/>
    <lineage>
        <taxon>Bacteria</taxon>
        <taxon>Pseudomonadati</taxon>
        <taxon>Pseudomonadota</taxon>
        <taxon>Gammaproteobacteria</taxon>
        <taxon>Pseudomonadales</taxon>
        <taxon>Pseudomonadaceae</taxon>
        <taxon>Pseudomonas</taxon>
    </lineage>
</organism>
<keyword evidence="2" id="KW-1185">Reference proteome</keyword>
<proteinExistence type="predicted"/>
<evidence type="ECO:0000313" key="1">
    <source>
        <dbReference type="EMBL" id="PTU72938.1"/>
    </source>
</evidence>
<comment type="caution">
    <text evidence="1">The sequence shown here is derived from an EMBL/GenBank/DDBJ whole genome shotgun (WGS) entry which is preliminary data.</text>
</comment>
<gene>
    <name evidence="1" type="ORF">DBO85_16935</name>
</gene>
<protein>
    <submittedName>
        <fullName evidence="1">Uncharacterized protein</fullName>
    </submittedName>
</protein>
<dbReference type="RefSeq" id="WP_108108624.1">
    <property type="nucleotide sequence ID" value="NZ_QASN01000021.1"/>
</dbReference>
<dbReference type="EMBL" id="QASN01000021">
    <property type="protein sequence ID" value="PTU72938.1"/>
    <property type="molecule type" value="Genomic_DNA"/>
</dbReference>
<accession>A0A2T5P5A8</accession>
<evidence type="ECO:0000313" key="2">
    <source>
        <dbReference type="Proteomes" id="UP000244064"/>
    </source>
</evidence>
<dbReference type="Proteomes" id="UP000244064">
    <property type="component" value="Unassembled WGS sequence"/>
</dbReference>
<name>A0A2T5P5A8_9PSED</name>
<dbReference type="OrthoDB" id="1676884at2"/>
<sequence length="257" mass="28580">MSDYNFEKQDNLPLTDAELKYLDSYLVRGDRGGYYMALYAMTGNAQSLEQAQIATFSEGLGGTAFVANTLLQQLLPEGEYPGVYYMSQKVAKESLLYVEQYVAAGKSGYLDREQMFNSAHDAWKFGWQRDGGNDVSGYFPGQFLSGLHMLTSGMAQAAEVYELVGEPIETVIPELVIEHTGNALASLFSEYRLTPANLMETLLTSGFWAGFVAVFGSEIFGKRLSDYEGEDLYGNDLSEKYRVHELPDAKYKVVVSI</sequence>
<dbReference type="AlphaFoldDB" id="A0A2T5P5A8"/>